<keyword evidence="2" id="KW-0472">Membrane</keyword>
<evidence type="ECO:0000313" key="4">
    <source>
        <dbReference type="Proteomes" id="UP000190140"/>
    </source>
</evidence>
<dbReference type="Proteomes" id="UP000190140">
    <property type="component" value="Unassembled WGS sequence"/>
</dbReference>
<sequence length="83" mass="9824">MLNIIALLIGLALFLLMAPVFIFLLVMFIIYKIYESLYFRSKKFNQIKEEIEAYVNECNDLNQHIEELKQSYVILNKKDYGLA</sequence>
<feature type="transmembrane region" description="Helical" evidence="2">
    <location>
        <begin position="6"/>
        <end position="34"/>
    </location>
</feature>
<dbReference type="RefSeq" id="WP_079411518.1">
    <property type="nucleotide sequence ID" value="NZ_MZGW01000002.1"/>
</dbReference>
<evidence type="ECO:0000313" key="3">
    <source>
        <dbReference type="EMBL" id="OPJ56443.1"/>
    </source>
</evidence>
<reference evidence="3 4" key="1">
    <citation type="submission" date="2017-03" db="EMBL/GenBank/DDBJ databases">
        <title>Genome sequence of Clostridium thermoalcaliphilum DSM 7309.</title>
        <authorList>
            <person name="Poehlein A."/>
            <person name="Daniel R."/>
        </authorList>
    </citation>
    <scope>NUCLEOTIDE SEQUENCE [LARGE SCALE GENOMIC DNA]</scope>
    <source>
        <strain evidence="3 4">DSM 7309</strain>
    </source>
</reference>
<evidence type="ECO:0000256" key="2">
    <source>
        <dbReference type="SAM" id="Phobius"/>
    </source>
</evidence>
<dbReference type="AlphaFoldDB" id="A0A1V4I948"/>
<proteinExistence type="predicted"/>
<comment type="caution">
    <text evidence="3">The sequence shown here is derived from an EMBL/GenBank/DDBJ whole genome shotgun (WGS) entry which is preliminary data.</text>
</comment>
<keyword evidence="4" id="KW-1185">Reference proteome</keyword>
<accession>A0A1V4I948</accession>
<organism evidence="3 4">
    <name type="scientific">Alkalithermobacter paradoxus</name>
    <dbReference type="NCBI Taxonomy" id="29349"/>
    <lineage>
        <taxon>Bacteria</taxon>
        <taxon>Bacillati</taxon>
        <taxon>Bacillota</taxon>
        <taxon>Clostridia</taxon>
        <taxon>Peptostreptococcales</taxon>
        <taxon>Tepidibacteraceae</taxon>
        <taxon>Alkalithermobacter</taxon>
    </lineage>
</organism>
<evidence type="ECO:0000256" key="1">
    <source>
        <dbReference type="SAM" id="Coils"/>
    </source>
</evidence>
<name>A0A1V4I948_9FIRM</name>
<feature type="coiled-coil region" evidence="1">
    <location>
        <begin position="44"/>
        <end position="78"/>
    </location>
</feature>
<gene>
    <name evidence="3" type="ORF">CLOTH_08480</name>
</gene>
<keyword evidence="2" id="KW-0812">Transmembrane</keyword>
<keyword evidence="2" id="KW-1133">Transmembrane helix</keyword>
<dbReference type="EMBL" id="MZGW01000002">
    <property type="protein sequence ID" value="OPJ56443.1"/>
    <property type="molecule type" value="Genomic_DNA"/>
</dbReference>
<protein>
    <submittedName>
        <fullName evidence="3">Uncharacterized protein</fullName>
    </submittedName>
</protein>
<keyword evidence="1" id="KW-0175">Coiled coil</keyword>